<dbReference type="EMBL" id="GEDC01027782">
    <property type="protein sequence ID" value="JAS09516.1"/>
    <property type="molecule type" value="Transcribed_RNA"/>
</dbReference>
<feature type="non-terminal residue" evidence="1">
    <location>
        <position position="1"/>
    </location>
</feature>
<sequence>DIEEAETNMEKRLKYQKSEIVVCFFLQKMSSAKRNYGSIINVKTQYFGFCDDVGECAQKQIFYALTEFYKESECDPAEVAYVEVVNDKVDKEEVNFLSQIFCVG</sequence>
<gene>
    <name evidence="1" type="ORF">g.44840</name>
</gene>
<organism evidence="1">
    <name type="scientific">Clastoptera arizonana</name>
    <name type="common">Arizona spittle bug</name>
    <dbReference type="NCBI Taxonomy" id="38151"/>
    <lineage>
        <taxon>Eukaryota</taxon>
        <taxon>Metazoa</taxon>
        <taxon>Ecdysozoa</taxon>
        <taxon>Arthropoda</taxon>
        <taxon>Hexapoda</taxon>
        <taxon>Insecta</taxon>
        <taxon>Pterygota</taxon>
        <taxon>Neoptera</taxon>
        <taxon>Paraneoptera</taxon>
        <taxon>Hemiptera</taxon>
        <taxon>Auchenorrhyncha</taxon>
        <taxon>Cercopoidea</taxon>
        <taxon>Clastopteridae</taxon>
        <taxon>Clastoptera</taxon>
    </lineage>
</organism>
<protein>
    <submittedName>
        <fullName evidence="1">Uncharacterized protein</fullName>
    </submittedName>
</protein>
<dbReference type="AlphaFoldDB" id="A0A1B6C7P7"/>
<accession>A0A1B6C7P7</accession>
<proteinExistence type="predicted"/>
<feature type="non-terminal residue" evidence="1">
    <location>
        <position position="104"/>
    </location>
</feature>
<evidence type="ECO:0000313" key="1">
    <source>
        <dbReference type="EMBL" id="JAS09516.1"/>
    </source>
</evidence>
<reference evidence="1" key="1">
    <citation type="submission" date="2015-12" db="EMBL/GenBank/DDBJ databases">
        <title>De novo transcriptome assembly of four potential Pierce s Disease insect vectors from Arizona vineyards.</title>
        <authorList>
            <person name="Tassone E.E."/>
        </authorList>
    </citation>
    <scope>NUCLEOTIDE SEQUENCE</scope>
</reference>
<name>A0A1B6C7P7_9HEMI</name>